<evidence type="ECO:0000313" key="8">
    <source>
        <dbReference type="EMBL" id="MBB4066602.1"/>
    </source>
</evidence>
<evidence type="ECO:0000256" key="5">
    <source>
        <dbReference type="SAM" id="Coils"/>
    </source>
</evidence>
<feature type="coiled-coil region" evidence="5">
    <location>
        <begin position="298"/>
        <end position="332"/>
    </location>
</feature>
<dbReference type="InterPro" id="IPR035965">
    <property type="entry name" value="PAS-like_dom_sf"/>
</dbReference>
<evidence type="ECO:0000259" key="7">
    <source>
        <dbReference type="PROSITE" id="PS50046"/>
    </source>
</evidence>
<dbReference type="PROSITE" id="PS50046">
    <property type="entry name" value="PHYTOCHROME_2"/>
    <property type="match status" value="1"/>
</dbReference>
<dbReference type="SUPFAM" id="SSF55781">
    <property type="entry name" value="GAF domain-like"/>
    <property type="match status" value="2"/>
</dbReference>
<feature type="region of interest" description="Disordered" evidence="6">
    <location>
        <begin position="446"/>
        <end position="523"/>
    </location>
</feature>
<dbReference type="SMART" id="SM00065">
    <property type="entry name" value="GAF"/>
    <property type="match status" value="1"/>
</dbReference>
<dbReference type="AlphaFoldDB" id="A0A7W6J9Y0"/>
<name>A0A7W6J9Y0_9HYPH</name>
<dbReference type="Gene3D" id="3.30.450.20">
    <property type="entry name" value="PAS domain"/>
    <property type="match status" value="2"/>
</dbReference>
<dbReference type="InterPro" id="IPR029016">
    <property type="entry name" value="GAF-like_dom_sf"/>
</dbReference>
<dbReference type="GO" id="GO:0009584">
    <property type="term" value="P:detection of visible light"/>
    <property type="evidence" value="ECO:0007669"/>
    <property type="project" value="InterPro"/>
</dbReference>
<dbReference type="RefSeq" id="WP_183367860.1">
    <property type="nucleotide sequence ID" value="NZ_JACIEZ010000010.1"/>
</dbReference>
<feature type="compositionally biased region" description="Low complexity" evidence="6">
    <location>
        <begin position="458"/>
        <end position="477"/>
    </location>
</feature>
<dbReference type="Gene3D" id="3.30.450.270">
    <property type="match status" value="1"/>
</dbReference>
<dbReference type="Proteomes" id="UP000528286">
    <property type="component" value="Unassembled WGS sequence"/>
</dbReference>
<comment type="caution">
    <text evidence="8">The sequence shown here is derived from an EMBL/GenBank/DDBJ whole genome shotgun (WGS) entry which is preliminary data.</text>
</comment>
<accession>A0A7W6J9Y0</accession>
<keyword evidence="9" id="KW-1185">Reference proteome</keyword>
<dbReference type="Pfam" id="PF00360">
    <property type="entry name" value="PHY"/>
    <property type="match status" value="1"/>
</dbReference>
<keyword evidence="5" id="KW-0175">Coiled coil</keyword>
<dbReference type="GO" id="GO:0016301">
    <property type="term" value="F:kinase activity"/>
    <property type="evidence" value="ECO:0007669"/>
    <property type="project" value="UniProtKB-KW"/>
</dbReference>
<proteinExistence type="predicted"/>
<dbReference type="SUPFAM" id="SSF55785">
    <property type="entry name" value="PYP-like sensor domain (PAS domain)"/>
    <property type="match status" value="1"/>
</dbReference>
<evidence type="ECO:0000256" key="4">
    <source>
        <dbReference type="ARBA" id="ARBA00023170"/>
    </source>
</evidence>
<keyword evidence="3" id="KW-0157">Chromophore</keyword>
<evidence type="ECO:0000256" key="6">
    <source>
        <dbReference type="SAM" id="MobiDB-lite"/>
    </source>
</evidence>
<dbReference type="InterPro" id="IPR016132">
    <property type="entry name" value="Phyto_chromo_attachment"/>
</dbReference>
<organism evidence="8 9">
    <name type="scientific">Gellertiella hungarica</name>
    <dbReference type="NCBI Taxonomy" id="1572859"/>
    <lineage>
        <taxon>Bacteria</taxon>
        <taxon>Pseudomonadati</taxon>
        <taxon>Pseudomonadota</taxon>
        <taxon>Alphaproteobacteria</taxon>
        <taxon>Hyphomicrobiales</taxon>
        <taxon>Rhizobiaceae</taxon>
        <taxon>Gellertiella</taxon>
    </lineage>
</organism>
<dbReference type="InterPro" id="IPR043150">
    <property type="entry name" value="Phytochrome_PHY_sf"/>
</dbReference>
<dbReference type="InterPro" id="IPR003018">
    <property type="entry name" value="GAF"/>
</dbReference>
<dbReference type="InterPro" id="IPR013515">
    <property type="entry name" value="Phytochrome_cen-reg"/>
</dbReference>
<dbReference type="Gene3D" id="3.30.450.40">
    <property type="match status" value="2"/>
</dbReference>
<dbReference type="GO" id="GO:0009881">
    <property type="term" value="F:photoreceptor activity"/>
    <property type="evidence" value="ECO:0007669"/>
    <property type="project" value="UniProtKB-KW"/>
</dbReference>
<feature type="compositionally biased region" description="Basic and acidic residues" evidence="6">
    <location>
        <begin position="478"/>
        <end position="487"/>
    </location>
</feature>
<dbReference type="InterPro" id="IPR013654">
    <property type="entry name" value="PAS_2"/>
</dbReference>
<dbReference type="GO" id="GO:0006355">
    <property type="term" value="P:regulation of DNA-templated transcription"/>
    <property type="evidence" value="ECO:0007669"/>
    <property type="project" value="InterPro"/>
</dbReference>
<reference evidence="8 9" key="1">
    <citation type="submission" date="2020-08" db="EMBL/GenBank/DDBJ databases">
        <title>Genomic Encyclopedia of Type Strains, Phase IV (KMG-IV): sequencing the most valuable type-strain genomes for metagenomic binning, comparative biology and taxonomic classification.</title>
        <authorList>
            <person name="Goeker M."/>
        </authorList>
    </citation>
    <scope>NUCLEOTIDE SEQUENCE [LARGE SCALE GENOMIC DNA]</scope>
    <source>
        <strain evidence="8 9">DSM 29853</strain>
    </source>
</reference>
<feature type="domain" description="Phytochrome chromophore attachment site" evidence="7">
    <location>
        <begin position="138"/>
        <end position="298"/>
    </location>
</feature>
<sequence>MNLPIEILHADCDARFWRGRVQSHGRLLAFSEENLRLVSWSGTWPRPLATDDELEDVIGMQAAHALRNLLAKTGSTPSPGILSGVELSGEEQSFDVFIHRYSGHVIVELEEATAGESLIQSAIDPAQALARRLQASMSAERMAATATRIAGALLGYDRALLYRVSNTGEARIMAETLRAGSRLGSLADSAPLAEAVFLAGNPPLPAIRMIADTGSETMPMMPDGMANEQPDLAHAQLRCLLPEHAAALARHGIAASLIVPLMGENGLWGVLSCHHPSPRRLTAPERAGLELFGRILALQLTEAERRDARLREEEARQQLRQMTLEIRQEARAADMPSMHAHVPALATLLRADGVAYGESGRWLAHGATPDMHGLEQITALSDSTGDIYETNDLAGLGQPLGRADLRALLIVPLSLSPRRHLIFFRVAGPAGVTGQRGPFCREDRARHRGRTQGRLRGYRGIPARPAGAPGKAAPADPGRAEPPDQEHHHAHSFHRAPDRRPCRFRPGFFRNAGGASSGTLTRP</sequence>
<dbReference type="EMBL" id="JACIEZ010000010">
    <property type="protein sequence ID" value="MBB4066602.1"/>
    <property type="molecule type" value="Genomic_DNA"/>
</dbReference>
<dbReference type="Pfam" id="PF01590">
    <property type="entry name" value="GAF"/>
    <property type="match status" value="1"/>
</dbReference>
<protein>
    <submittedName>
        <fullName evidence="8">Light-regulated signal transduction histidine kinase (Bacteriophytochrome)</fullName>
    </submittedName>
</protein>
<feature type="compositionally biased region" description="Basic residues" evidence="6">
    <location>
        <begin position="446"/>
        <end position="457"/>
    </location>
</feature>
<keyword evidence="2" id="KW-0716">Sensory transduction</keyword>
<evidence type="ECO:0000256" key="3">
    <source>
        <dbReference type="ARBA" id="ARBA00022991"/>
    </source>
</evidence>
<dbReference type="Pfam" id="PF08446">
    <property type="entry name" value="PAS_2"/>
    <property type="match status" value="1"/>
</dbReference>
<gene>
    <name evidence="8" type="ORF">GGR23_003819</name>
</gene>
<keyword evidence="1" id="KW-0600">Photoreceptor protein</keyword>
<evidence type="ECO:0000256" key="2">
    <source>
        <dbReference type="ARBA" id="ARBA00022606"/>
    </source>
</evidence>
<evidence type="ECO:0000313" key="9">
    <source>
        <dbReference type="Proteomes" id="UP000528286"/>
    </source>
</evidence>
<keyword evidence="8" id="KW-0418">Kinase</keyword>
<keyword evidence="4" id="KW-0675">Receptor</keyword>
<keyword evidence="8" id="KW-0808">Transferase</keyword>
<evidence type="ECO:0000256" key="1">
    <source>
        <dbReference type="ARBA" id="ARBA00022543"/>
    </source>
</evidence>